<comment type="caution">
    <text evidence="1">The sequence shown here is derived from an EMBL/GenBank/DDBJ whole genome shotgun (WGS) entry which is preliminary data.</text>
</comment>
<proteinExistence type="predicted"/>
<reference evidence="1 2" key="1">
    <citation type="submission" date="2007-04" db="EMBL/GenBank/DDBJ databases">
        <authorList>
            <person name="Fulton L."/>
            <person name="Clifton S."/>
            <person name="Fulton B."/>
            <person name="Xu J."/>
            <person name="Minx P."/>
            <person name="Pepin K.H."/>
            <person name="Johnson M."/>
            <person name="Thiruvilangam P."/>
            <person name="Bhonagiri V."/>
            <person name="Nash W.E."/>
            <person name="Mardis E.R."/>
            <person name="Wilson R.K."/>
        </authorList>
    </citation>
    <scope>NUCLEOTIDE SEQUENCE [LARGE SCALE GENOMIC DNA]</scope>
    <source>
        <strain evidence="1 2">ATCC 29799</strain>
    </source>
</reference>
<dbReference type="EMBL" id="AAXG02000047">
    <property type="protein sequence ID" value="EDM97836.1"/>
    <property type="molecule type" value="Genomic_DNA"/>
</dbReference>
<dbReference type="AlphaFoldDB" id="A6P1E4"/>
<organism evidence="1 2">
    <name type="scientific">Pseudoflavonifractor capillosus ATCC 29799</name>
    <dbReference type="NCBI Taxonomy" id="411467"/>
    <lineage>
        <taxon>Bacteria</taxon>
        <taxon>Bacillati</taxon>
        <taxon>Bacillota</taxon>
        <taxon>Clostridia</taxon>
        <taxon>Eubacteriales</taxon>
        <taxon>Oscillospiraceae</taxon>
        <taxon>Pseudoflavonifractor</taxon>
    </lineage>
</organism>
<dbReference type="Proteomes" id="UP000003639">
    <property type="component" value="Unassembled WGS sequence"/>
</dbReference>
<evidence type="ECO:0000313" key="2">
    <source>
        <dbReference type="Proteomes" id="UP000003639"/>
    </source>
</evidence>
<sequence>MREFYCFLSFAAGWYPAGTNVSETRNPCGTRDSGFTKNYKNSQNVSRLL</sequence>
<name>A6P1E4_9FIRM</name>
<gene>
    <name evidence="1" type="ORF">BACCAP_04311</name>
</gene>
<reference evidence="1 2" key="2">
    <citation type="submission" date="2007-06" db="EMBL/GenBank/DDBJ databases">
        <title>Draft genome sequence of Pseudoflavonifractor capillosus ATCC 29799.</title>
        <authorList>
            <person name="Sudarsanam P."/>
            <person name="Ley R."/>
            <person name="Guruge J."/>
            <person name="Turnbaugh P.J."/>
            <person name="Mahowald M."/>
            <person name="Liep D."/>
            <person name="Gordon J."/>
        </authorList>
    </citation>
    <scope>NUCLEOTIDE SEQUENCE [LARGE SCALE GENOMIC DNA]</scope>
    <source>
        <strain evidence="1 2">ATCC 29799</strain>
    </source>
</reference>
<evidence type="ECO:0000313" key="1">
    <source>
        <dbReference type="EMBL" id="EDM97836.1"/>
    </source>
</evidence>
<accession>A6P1E4</accession>
<keyword evidence="2" id="KW-1185">Reference proteome</keyword>
<protein>
    <submittedName>
        <fullName evidence="1">Uncharacterized protein</fullName>
    </submittedName>
</protein>
<dbReference type="STRING" id="411467.BACCAP_04311"/>